<gene>
    <name evidence="1" type="ORF">PEX2_022480</name>
</gene>
<dbReference type="AlphaFoldDB" id="A0A0A2J089"/>
<evidence type="ECO:0000313" key="2">
    <source>
        <dbReference type="Proteomes" id="UP000030143"/>
    </source>
</evidence>
<dbReference type="Proteomes" id="UP000030143">
    <property type="component" value="Unassembled WGS sequence"/>
</dbReference>
<protein>
    <recommendedName>
        <fullName evidence="3">Berberine/berberine-like domain-containing protein</fullName>
    </recommendedName>
</protein>
<keyword evidence="2" id="KW-1185">Reference proteome</keyword>
<organism evidence="1 2">
    <name type="scientific">Penicillium expansum</name>
    <name type="common">Blue mold rot fungus</name>
    <dbReference type="NCBI Taxonomy" id="27334"/>
    <lineage>
        <taxon>Eukaryota</taxon>
        <taxon>Fungi</taxon>
        <taxon>Dikarya</taxon>
        <taxon>Ascomycota</taxon>
        <taxon>Pezizomycotina</taxon>
        <taxon>Eurotiomycetes</taxon>
        <taxon>Eurotiomycetidae</taxon>
        <taxon>Eurotiales</taxon>
        <taxon>Aspergillaceae</taxon>
        <taxon>Penicillium</taxon>
    </lineage>
</organism>
<accession>A0A0A2J089</accession>
<dbReference type="GeneID" id="27674942"/>
<dbReference type="HOGENOM" id="CLU_1619591_0_0_1"/>
<dbReference type="VEuPathDB" id="FungiDB:PEXP_011560"/>
<dbReference type="RefSeq" id="XP_016599433.1">
    <property type="nucleotide sequence ID" value="XM_016739523.1"/>
</dbReference>
<dbReference type="PhylomeDB" id="A0A0A2J089"/>
<evidence type="ECO:0008006" key="3">
    <source>
        <dbReference type="Google" id="ProtNLM"/>
    </source>
</evidence>
<dbReference type="EMBL" id="JQFZ01000138">
    <property type="protein sequence ID" value="KGO57805.1"/>
    <property type="molecule type" value="Genomic_DNA"/>
</dbReference>
<dbReference type="OrthoDB" id="2151789at2759"/>
<dbReference type="STRING" id="27334.A0A0A2J089"/>
<comment type="caution">
    <text evidence="1">The sequence shown here is derived from an EMBL/GenBank/DDBJ whole genome shotgun (WGS) entry which is preliminary data.</text>
</comment>
<evidence type="ECO:0000313" key="1">
    <source>
        <dbReference type="EMBL" id="KGO57805.1"/>
    </source>
</evidence>
<reference evidence="1 2" key="1">
    <citation type="journal article" date="2015" name="Mol. Plant Microbe Interact.">
        <title>Genome, transcriptome, and functional analyses of Penicillium expansum provide new insights into secondary metabolism and pathogenicity.</title>
        <authorList>
            <person name="Ballester A.R."/>
            <person name="Marcet-Houben M."/>
            <person name="Levin E."/>
            <person name="Sela N."/>
            <person name="Selma-Lazaro C."/>
            <person name="Carmona L."/>
            <person name="Wisniewski M."/>
            <person name="Droby S."/>
            <person name="Gonzalez-Candelas L."/>
            <person name="Gabaldon T."/>
        </authorList>
    </citation>
    <scope>NUCLEOTIDE SEQUENCE [LARGE SCALE GENOMIC DNA]</scope>
    <source>
        <strain evidence="1 2">MD-8</strain>
    </source>
</reference>
<proteinExistence type="predicted"/>
<name>A0A0A2J089_PENEN</name>
<sequence>MYNYTQASDAAQSFLAGYRANFNVVPIKANREGLQMIHDTFLHNVQQELGSVHGLIASLAFIPVTKKFLTASRLNGADPMDMSDFMKKLNADVSANLSTLHNVMSPFLYLNYANQEQHVFEGYPEANVKKMQSIRDKYDPNMVFTELISGGWKVAKAFTGGNEA</sequence>